<dbReference type="Pfam" id="PF10282">
    <property type="entry name" value="Lactonase"/>
    <property type="match status" value="1"/>
</dbReference>
<dbReference type="InterPro" id="IPR015943">
    <property type="entry name" value="WD40/YVTN_repeat-like_dom_sf"/>
</dbReference>
<proteinExistence type="predicted"/>
<keyword evidence="3" id="KW-1185">Reference proteome</keyword>
<feature type="signal peptide" evidence="1">
    <location>
        <begin position="1"/>
        <end position="20"/>
    </location>
</feature>
<sequence length="424" mass="45271">MKKLFLFAGLATLGAFSAHAQTPSVTFNARGMVAISDADMAASALVDGKLLRDNTIKDKLTSIKFPLVRGGSSVGEISVPNSTLTYTKSMAVPKTGGLAFVLDTRSAPAETVNEYPDVVSGFPDGQRLYVVDIVNFANPKVKFQFPVGKNPTSIDVYKNELMISTSVPGKELVFYETDDTGKPTRALYLPSTLDSTNRIIDLTWHPTGNYLAVTLESTKELALYKIIREGGKLKNIEMVGKPFKVGDTPTSGKFSEDGKYYYVMDTKGAMGKATANGDLHVVEFSLDGSGEHKVTATTPVGTNPGAFAISPDGSMVVAVNAGNSAQPWDKEGADKGSSLSLYTLAGGTLTKVADYPFPGILPQSVAFDKDGSNLAVAVYEYLDYGRRTGGIEFWTVTKGATPSLTKQMGRISVERGAHTIRVVP</sequence>
<protein>
    <submittedName>
        <fullName evidence="2">Beta-propeller fold lactonase family protein</fullName>
    </submittedName>
</protein>
<accession>A0A7C9BLT6</accession>
<feature type="chain" id="PRO_5028886654" evidence="1">
    <location>
        <begin position="21"/>
        <end position="424"/>
    </location>
</feature>
<dbReference type="SUPFAM" id="SSF75011">
    <property type="entry name" value="3-carboxy-cis,cis-mucoante lactonizing enzyme"/>
    <property type="match status" value="1"/>
</dbReference>
<reference evidence="2 3" key="1">
    <citation type="submission" date="2019-10" db="EMBL/GenBank/DDBJ databases">
        <title>Draft Genome Sequence of Cytophagaceae sp. SJW1-29.</title>
        <authorList>
            <person name="Choi A."/>
        </authorList>
    </citation>
    <scope>NUCLEOTIDE SEQUENCE [LARGE SCALE GENOMIC DNA]</scope>
    <source>
        <strain evidence="2 3">SJW1-29</strain>
    </source>
</reference>
<dbReference type="RefSeq" id="WP_152765049.1">
    <property type="nucleotide sequence ID" value="NZ_WHLY01000002.1"/>
</dbReference>
<dbReference type="EMBL" id="WHLY01000002">
    <property type="protein sequence ID" value="MPR36817.1"/>
    <property type="molecule type" value="Genomic_DNA"/>
</dbReference>
<dbReference type="Gene3D" id="2.130.10.10">
    <property type="entry name" value="YVTN repeat-like/Quinoprotein amine dehydrogenase"/>
    <property type="match status" value="2"/>
</dbReference>
<dbReference type="InterPro" id="IPR051200">
    <property type="entry name" value="Host-pathogen_enzymatic-act"/>
</dbReference>
<dbReference type="AlphaFoldDB" id="A0A7C9BLT6"/>
<comment type="caution">
    <text evidence="2">The sequence shown here is derived from an EMBL/GenBank/DDBJ whole genome shotgun (WGS) entry which is preliminary data.</text>
</comment>
<evidence type="ECO:0000313" key="2">
    <source>
        <dbReference type="EMBL" id="MPR36817.1"/>
    </source>
</evidence>
<organism evidence="2 3">
    <name type="scientific">Salmonirosea aquatica</name>
    <dbReference type="NCBI Taxonomy" id="2654236"/>
    <lineage>
        <taxon>Bacteria</taxon>
        <taxon>Pseudomonadati</taxon>
        <taxon>Bacteroidota</taxon>
        <taxon>Cytophagia</taxon>
        <taxon>Cytophagales</taxon>
        <taxon>Spirosomataceae</taxon>
        <taxon>Salmonirosea</taxon>
    </lineage>
</organism>
<gene>
    <name evidence="2" type="ORF">GBK04_26675</name>
</gene>
<dbReference type="InterPro" id="IPR019405">
    <property type="entry name" value="Lactonase_7-beta_prop"/>
</dbReference>
<dbReference type="PANTHER" id="PTHR47197:SF3">
    <property type="entry name" value="DIHYDRO-HEME D1 DEHYDROGENASE"/>
    <property type="match status" value="1"/>
</dbReference>
<evidence type="ECO:0000313" key="3">
    <source>
        <dbReference type="Proteomes" id="UP000479293"/>
    </source>
</evidence>
<dbReference type="PANTHER" id="PTHR47197">
    <property type="entry name" value="PROTEIN NIRF"/>
    <property type="match status" value="1"/>
</dbReference>
<dbReference type="Proteomes" id="UP000479293">
    <property type="component" value="Unassembled WGS sequence"/>
</dbReference>
<name>A0A7C9BLT6_9BACT</name>
<evidence type="ECO:0000256" key="1">
    <source>
        <dbReference type="SAM" id="SignalP"/>
    </source>
</evidence>
<keyword evidence="1" id="KW-0732">Signal</keyword>